<evidence type="ECO:0000256" key="3">
    <source>
        <dbReference type="ARBA" id="ARBA00022691"/>
    </source>
</evidence>
<keyword evidence="9" id="KW-1185">Reference proteome</keyword>
<dbReference type="EC" id="2.5.1.25" evidence="1"/>
<comment type="caution">
    <text evidence="8">The sequence shown here is derived from an EMBL/GenBank/DDBJ whole genome shotgun (WGS) entry which is preliminary data.</text>
</comment>
<protein>
    <recommendedName>
        <fullName evidence="1">tRNA-uridine aminocarboxypropyltransferase</fullName>
        <ecNumber evidence="1">2.5.1.25</ecNumber>
    </recommendedName>
</protein>
<keyword evidence="3" id="KW-0949">S-adenosyl-L-methionine</keyword>
<feature type="domain" description="DTW" evidence="7">
    <location>
        <begin position="23"/>
        <end position="218"/>
    </location>
</feature>
<dbReference type="Pfam" id="PF03942">
    <property type="entry name" value="DTW"/>
    <property type="match status" value="1"/>
</dbReference>
<dbReference type="SMART" id="SM01144">
    <property type="entry name" value="DTW"/>
    <property type="match status" value="1"/>
</dbReference>
<evidence type="ECO:0000313" key="8">
    <source>
        <dbReference type="EMBL" id="KAJ5074261.1"/>
    </source>
</evidence>
<sequence>MELGFSNEIFDEEEKKKKDSSIQRIICEKCERPFPDHCICSSFPENPIEIQTEVIILQHPKETRVFRTVPIIERCLGSKCTVYRGRKFEEDLYPLLHKQLQDPSTFLLYPTKEAKNAEFIIKNKETETQVKRLVVLDGTWIHAKKLFNWNPKLGTISHVKISSVPNSTYLRKQTQKGNLSTVEAVAFALGILEENPDISNQLLKPFHYMMDLQRNFVKSLNLPEREK</sequence>
<evidence type="ECO:0000313" key="9">
    <source>
        <dbReference type="Proteomes" id="UP001149090"/>
    </source>
</evidence>
<dbReference type="Proteomes" id="UP001149090">
    <property type="component" value="Unassembled WGS sequence"/>
</dbReference>
<dbReference type="OrthoDB" id="408541at2759"/>
<keyword evidence="4" id="KW-0819">tRNA processing</keyword>
<reference evidence="8" key="1">
    <citation type="submission" date="2022-10" db="EMBL/GenBank/DDBJ databases">
        <title>Novel sulphate-reducing endosymbionts in the free-living metamonad Anaeramoeba.</title>
        <authorList>
            <person name="Jerlstrom-Hultqvist J."/>
            <person name="Cepicka I."/>
            <person name="Gallot-Lavallee L."/>
            <person name="Salas-Leiva D."/>
            <person name="Curtis B.A."/>
            <person name="Zahonova K."/>
            <person name="Pipaliya S."/>
            <person name="Dacks J."/>
            <person name="Roger A.J."/>
        </authorList>
    </citation>
    <scope>NUCLEOTIDE SEQUENCE</scope>
    <source>
        <strain evidence="8">BMAN</strain>
    </source>
</reference>
<dbReference type="PANTHER" id="PTHR21392">
    <property type="entry name" value="TRNA-URIDINE AMINOCARBOXYPROPYLTRANSFERASE 2"/>
    <property type="match status" value="1"/>
</dbReference>
<dbReference type="PANTHER" id="PTHR21392:SF0">
    <property type="entry name" value="TRNA-URIDINE AMINOCARBOXYPROPYLTRANSFERASE 2"/>
    <property type="match status" value="1"/>
</dbReference>
<gene>
    <name evidence="8" type="ORF">M0811_00890</name>
</gene>
<evidence type="ECO:0000256" key="4">
    <source>
        <dbReference type="ARBA" id="ARBA00022694"/>
    </source>
</evidence>
<dbReference type="InterPro" id="IPR039262">
    <property type="entry name" value="DTWD2/TAPT"/>
</dbReference>
<proteinExistence type="inferred from homology"/>
<name>A0A9Q0RBJ4_ANAIG</name>
<dbReference type="GO" id="GO:0016432">
    <property type="term" value="F:tRNA-uridine aminocarboxypropyltransferase activity"/>
    <property type="evidence" value="ECO:0007669"/>
    <property type="project" value="UniProtKB-EC"/>
</dbReference>
<evidence type="ECO:0000256" key="1">
    <source>
        <dbReference type="ARBA" id="ARBA00012386"/>
    </source>
</evidence>
<organism evidence="8 9">
    <name type="scientific">Anaeramoeba ignava</name>
    <name type="common">Anaerobic marine amoeba</name>
    <dbReference type="NCBI Taxonomy" id="1746090"/>
    <lineage>
        <taxon>Eukaryota</taxon>
        <taxon>Metamonada</taxon>
        <taxon>Anaeramoebidae</taxon>
        <taxon>Anaeramoeba</taxon>
    </lineage>
</organism>
<dbReference type="InterPro" id="IPR005636">
    <property type="entry name" value="DTW"/>
</dbReference>
<accession>A0A9Q0RBJ4</accession>
<dbReference type="EMBL" id="JAPDFW010000070">
    <property type="protein sequence ID" value="KAJ5074261.1"/>
    <property type="molecule type" value="Genomic_DNA"/>
</dbReference>
<evidence type="ECO:0000256" key="5">
    <source>
        <dbReference type="ARBA" id="ARBA00034489"/>
    </source>
</evidence>
<evidence type="ECO:0000259" key="7">
    <source>
        <dbReference type="SMART" id="SM01144"/>
    </source>
</evidence>
<dbReference type="AlphaFoldDB" id="A0A9Q0RBJ4"/>
<comment type="similarity">
    <text evidence="5">Belongs to the TDD superfamily. DTWD2 family.</text>
</comment>
<comment type="catalytic activity">
    <reaction evidence="6">
        <text>a uridine in tRNA + S-adenosyl-L-methionine = a 3-[(3S)-3-amino-3-carboxypropyl]uridine in tRNA + S-methyl-5'-thioadenosine + H(+)</text>
        <dbReference type="Rhea" id="RHEA:62432"/>
        <dbReference type="Rhea" id="RHEA-COMP:13339"/>
        <dbReference type="Rhea" id="RHEA-COMP:16092"/>
        <dbReference type="ChEBI" id="CHEBI:15378"/>
        <dbReference type="ChEBI" id="CHEBI:17509"/>
        <dbReference type="ChEBI" id="CHEBI:59789"/>
        <dbReference type="ChEBI" id="CHEBI:65315"/>
        <dbReference type="ChEBI" id="CHEBI:82930"/>
        <dbReference type="EC" id="2.5.1.25"/>
    </reaction>
</comment>
<evidence type="ECO:0000256" key="6">
    <source>
        <dbReference type="ARBA" id="ARBA00048718"/>
    </source>
</evidence>
<keyword evidence="2" id="KW-0808">Transferase</keyword>
<evidence type="ECO:0000256" key="2">
    <source>
        <dbReference type="ARBA" id="ARBA00022679"/>
    </source>
</evidence>
<dbReference type="GO" id="GO:0008033">
    <property type="term" value="P:tRNA processing"/>
    <property type="evidence" value="ECO:0007669"/>
    <property type="project" value="UniProtKB-KW"/>
</dbReference>